<evidence type="ECO:0000313" key="2">
    <source>
        <dbReference type="Proteomes" id="UP000038045"/>
    </source>
</evidence>
<proteinExistence type="predicted"/>
<sequence>MVTDNNHDNVLSEENYVLVENHYNNYSTNENIDYALTFENLANVSNDHDLGDDSNNEIDESPKKNNTDSINSATMVIDNNHDNVLSEENYVLVENHSNNYSTNENIDYASTFENLANVSNDHDLGDDSNNVVTVFYSIIKDLSTSKIKVLTFDQIYNNDIEINCPVNTNPITMLSNLRQLQISFNKISPYLESKVKLIYDTIIREISYNEKLKLMISGYMGKNLSLGQKDVMKLINKYNIDIGLLGVPFPNDIFGLTNIMKNNLKMNNIVELNLTLNSLSICQNFVNSLPKMERIKILKLNFSNRWFSEYKMLKEKMEPREDLMLLPSFNKNIEKIYINLEYYYTDYDNSDQAYLSEKNDVGQELIKRFGNNIKTLHLGGIPNMTNEMGELLSKNCSNLQELYLIPTQSIDINFILNMKNLKFVSLKRMHKLIIPDHVQMVIVNFVNDMTYRKLRMLSDDECYNY</sequence>
<dbReference type="AlphaFoldDB" id="A0A0N4ZZZ9"/>
<dbReference type="SUPFAM" id="SSF52047">
    <property type="entry name" value="RNI-like"/>
    <property type="match status" value="1"/>
</dbReference>
<evidence type="ECO:0000256" key="1">
    <source>
        <dbReference type="SAM" id="MobiDB-lite"/>
    </source>
</evidence>
<dbReference type="Gene3D" id="3.80.10.10">
    <property type="entry name" value="Ribonuclease Inhibitor"/>
    <property type="match status" value="1"/>
</dbReference>
<organism evidence="2 3">
    <name type="scientific">Parastrongyloides trichosuri</name>
    <name type="common">Possum-specific nematode worm</name>
    <dbReference type="NCBI Taxonomy" id="131310"/>
    <lineage>
        <taxon>Eukaryota</taxon>
        <taxon>Metazoa</taxon>
        <taxon>Ecdysozoa</taxon>
        <taxon>Nematoda</taxon>
        <taxon>Chromadorea</taxon>
        <taxon>Rhabditida</taxon>
        <taxon>Tylenchina</taxon>
        <taxon>Panagrolaimomorpha</taxon>
        <taxon>Strongyloidoidea</taxon>
        <taxon>Strongyloididae</taxon>
        <taxon>Parastrongyloides</taxon>
    </lineage>
</organism>
<name>A0A0N4ZZZ9_PARTI</name>
<dbReference type="WBParaSite" id="PTRK_0001461700.1">
    <property type="protein sequence ID" value="PTRK_0001461700.1"/>
    <property type="gene ID" value="PTRK_0001461700"/>
</dbReference>
<dbReference type="InterPro" id="IPR032675">
    <property type="entry name" value="LRR_dom_sf"/>
</dbReference>
<reference evidence="3" key="1">
    <citation type="submission" date="2017-02" db="UniProtKB">
        <authorList>
            <consortium name="WormBaseParasite"/>
        </authorList>
    </citation>
    <scope>IDENTIFICATION</scope>
</reference>
<keyword evidence="2" id="KW-1185">Reference proteome</keyword>
<evidence type="ECO:0000313" key="3">
    <source>
        <dbReference type="WBParaSite" id="PTRK_0001461700.1"/>
    </source>
</evidence>
<accession>A0A0N4ZZZ9</accession>
<dbReference type="Proteomes" id="UP000038045">
    <property type="component" value="Unplaced"/>
</dbReference>
<feature type="region of interest" description="Disordered" evidence="1">
    <location>
        <begin position="47"/>
        <end position="69"/>
    </location>
</feature>
<protein>
    <submittedName>
        <fullName evidence="3">Leucine-rich repeat protein</fullName>
    </submittedName>
</protein>